<evidence type="ECO:0000256" key="2">
    <source>
        <dbReference type="ARBA" id="ARBA00022448"/>
    </source>
</evidence>
<comment type="subcellular location">
    <subcellularLocation>
        <location evidence="1">Cell inner membrane</location>
        <topology evidence="1">Multi-pass membrane protein</topology>
    </subcellularLocation>
</comment>
<proteinExistence type="inferred from homology"/>
<dbReference type="RefSeq" id="WP_386771314.1">
    <property type="nucleotide sequence ID" value="NZ_JBHRUG010000003.1"/>
</dbReference>
<feature type="transmembrane region" description="Helical" evidence="9">
    <location>
        <begin position="138"/>
        <end position="163"/>
    </location>
</feature>
<dbReference type="EMBL" id="JBHRUG010000003">
    <property type="protein sequence ID" value="MFC3282498.1"/>
    <property type="molecule type" value="Genomic_DNA"/>
</dbReference>
<sequence>MDVLLQALMNGILIGGILVCLTVGFQLTFGVLHVIDFAVGGWVMLGGYAAYWAGTLLGLDPFISLFFVFALFTLIGSALGPLIYHVRTSRYARPDLMALAFTFGLFIMMRGGALWLWSFDSRSVDSVLSGQFITLGPVTIPLLRLTAFAMALVLSLGLFLLLYRSRFGLAVRAVAQNRDNAGLMGVDVKRVSAYVYGIYTGMTASAGVLLATIYSVNPAVGVRYTLFAFFVAVLAGLGSVGGVLVAGLVLGLVESLVGTYIGTRYSLLVVFATLYLVLLISPKGILQRGI</sequence>
<protein>
    <submittedName>
        <fullName evidence="10">Branched-chain amino acid ABC transporter permease</fullName>
    </submittedName>
</protein>
<evidence type="ECO:0000256" key="4">
    <source>
        <dbReference type="ARBA" id="ARBA00022692"/>
    </source>
</evidence>
<evidence type="ECO:0000256" key="3">
    <source>
        <dbReference type="ARBA" id="ARBA00022475"/>
    </source>
</evidence>
<keyword evidence="11" id="KW-1185">Reference proteome</keyword>
<evidence type="ECO:0000256" key="7">
    <source>
        <dbReference type="ARBA" id="ARBA00023136"/>
    </source>
</evidence>
<feature type="transmembrane region" description="Helical" evidence="9">
    <location>
        <begin position="226"/>
        <end position="253"/>
    </location>
</feature>
<dbReference type="PANTHER" id="PTHR11795:SF445">
    <property type="entry name" value="AMINO ACID ABC TRANSPORTER PERMEASE PROTEIN"/>
    <property type="match status" value="1"/>
</dbReference>
<dbReference type="InterPro" id="IPR052157">
    <property type="entry name" value="BCAA_transport_permease"/>
</dbReference>
<evidence type="ECO:0000256" key="5">
    <source>
        <dbReference type="ARBA" id="ARBA00022970"/>
    </source>
</evidence>
<accession>A0ABV7LJ64</accession>
<name>A0ABV7LJ64_9GAMM</name>
<feature type="transmembrane region" description="Helical" evidence="9">
    <location>
        <begin position="96"/>
        <end position="118"/>
    </location>
</feature>
<dbReference type="Proteomes" id="UP001595579">
    <property type="component" value="Unassembled WGS sequence"/>
</dbReference>
<comment type="similarity">
    <text evidence="8">Belongs to the binding-protein-dependent transport system permease family. LivHM subfamily.</text>
</comment>
<keyword evidence="3" id="KW-1003">Cell membrane</keyword>
<keyword evidence="4 9" id="KW-0812">Transmembrane</keyword>
<organism evidence="10 11">
    <name type="scientific">Litchfieldella rifensis</name>
    <dbReference type="NCBI Taxonomy" id="762643"/>
    <lineage>
        <taxon>Bacteria</taxon>
        <taxon>Pseudomonadati</taxon>
        <taxon>Pseudomonadota</taxon>
        <taxon>Gammaproteobacteria</taxon>
        <taxon>Oceanospirillales</taxon>
        <taxon>Halomonadaceae</taxon>
        <taxon>Litchfieldella</taxon>
    </lineage>
</organism>
<feature type="transmembrane region" description="Helical" evidence="9">
    <location>
        <begin position="12"/>
        <end position="32"/>
    </location>
</feature>
<dbReference type="Pfam" id="PF02653">
    <property type="entry name" value="BPD_transp_2"/>
    <property type="match status" value="1"/>
</dbReference>
<feature type="transmembrane region" description="Helical" evidence="9">
    <location>
        <begin position="265"/>
        <end position="286"/>
    </location>
</feature>
<evidence type="ECO:0000256" key="1">
    <source>
        <dbReference type="ARBA" id="ARBA00004429"/>
    </source>
</evidence>
<feature type="transmembrane region" description="Helical" evidence="9">
    <location>
        <begin position="193"/>
        <end position="214"/>
    </location>
</feature>
<gene>
    <name evidence="10" type="ORF">ACFOEV_02590</name>
</gene>
<dbReference type="InterPro" id="IPR001851">
    <property type="entry name" value="ABC_transp_permease"/>
</dbReference>
<evidence type="ECO:0000256" key="8">
    <source>
        <dbReference type="ARBA" id="ARBA00037998"/>
    </source>
</evidence>
<evidence type="ECO:0000313" key="11">
    <source>
        <dbReference type="Proteomes" id="UP001595579"/>
    </source>
</evidence>
<evidence type="ECO:0000256" key="9">
    <source>
        <dbReference type="SAM" id="Phobius"/>
    </source>
</evidence>
<evidence type="ECO:0000256" key="6">
    <source>
        <dbReference type="ARBA" id="ARBA00022989"/>
    </source>
</evidence>
<dbReference type="CDD" id="cd06582">
    <property type="entry name" value="TM_PBP1_LivH_like"/>
    <property type="match status" value="1"/>
</dbReference>
<comment type="caution">
    <text evidence="10">The sequence shown here is derived from an EMBL/GenBank/DDBJ whole genome shotgun (WGS) entry which is preliminary data.</text>
</comment>
<feature type="transmembrane region" description="Helical" evidence="9">
    <location>
        <begin position="65"/>
        <end position="84"/>
    </location>
</feature>
<reference evidence="11" key="1">
    <citation type="journal article" date="2019" name="Int. J. Syst. Evol. Microbiol.">
        <title>The Global Catalogue of Microorganisms (GCM) 10K type strain sequencing project: providing services to taxonomists for standard genome sequencing and annotation.</title>
        <authorList>
            <consortium name="The Broad Institute Genomics Platform"/>
            <consortium name="The Broad Institute Genome Sequencing Center for Infectious Disease"/>
            <person name="Wu L."/>
            <person name="Ma J."/>
        </authorList>
    </citation>
    <scope>NUCLEOTIDE SEQUENCE [LARGE SCALE GENOMIC DNA]</scope>
    <source>
        <strain evidence="11">CECT 7698</strain>
    </source>
</reference>
<evidence type="ECO:0000313" key="10">
    <source>
        <dbReference type="EMBL" id="MFC3282498.1"/>
    </source>
</evidence>
<keyword evidence="6 9" id="KW-1133">Transmembrane helix</keyword>
<keyword evidence="5" id="KW-0029">Amino-acid transport</keyword>
<feature type="transmembrane region" description="Helical" evidence="9">
    <location>
        <begin position="39"/>
        <end position="59"/>
    </location>
</feature>
<keyword evidence="2" id="KW-0813">Transport</keyword>
<dbReference type="PANTHER" id="PTHR11795">
    <property type="entry name" value="BRANCHED-CHAIN AMINO ACID TRANSPORT SYSTEM PERMEASE PROTEIN LIVH"/>
    <property type="match status" value="1"/>
</dbReference>
<keyword evidence="7 9" id="KW-0472">Membrane</keyword>